<dbReference type="PANTHER" id="PTHR21321">
    <property type="entry name" value="PNAS-3 RELATED"/>
    <property type="match status" value="1"/>
</dbReference>
<evidence type="ECO:0000256" key="7">
    <source>
        <dbReference type="ARBA" id="ARBA00022884"/>
    </source>
</evidence>
<accession>A0AAE1Q6X8</accession>
<dbReference type="GO" id="GO:0000467">
    <property type="term" value="P:exonucleolytic trimming to generate mature 3'-end of 5.8S rRNA from tricistronic rRNA transcript (SSU-rRNA, 5.8S rRNA, LSU-rRNA)"/>
    <property type="evidence" value="ECO:0007669"/>
    <property type="project" value="TreeGrafter"/>
</dbReference>
<dbReference type="Gene3D" id="2.40.50.100">
    <property type="match status" value="1"/>
</dbReference>
<dbReference type="SUPFAM" id="SSF54791">
    <property type="entry name" value="Eukaryotic type KH-domain (KH-domain type I)"/>
    <property type="match status" value="1"/>
</dbReference>
<keyword evidence="8" id="KW-0539">Nucleus</keyword>
<evidence type="ECO:0000256" key="3">
    <source>
        <dbReference type="ARBA" id="ARBA00007841"/>
    </source>
</evidence>
<dbReference type="InterPro" id="IPR004088">
    <property type="entry name" value="KH_dom_type_1"/>
</dbReference>
<evidence type="ECO:0000256" key="9">
    <source>
        <dbReference type="ARBA" id="ARBA00030615"/>
    </source>
</evidence>
<dbReference type="GO" id="GO:0010468">
    <property type="term" value="P:regulation of gene expression"/>
    <property type="evidence" value="ECO:0007669"/>
    <property type="project" value="UniProtKB-ARBA"/>
</dbReference>
<keyword evidence="4" id="KW-0963">Cytoplasm</keyword>
<dbReference type="GO" id="GO:0034475">
    <property type="term" value="P:U4 snRNA 3'-end processing"/>
    <property type="evidence" value="ECO:0007669"/>
    <property type="project" value="TreeGrafter"/>
</dbReference>
<dbReference type="CDD" id="cd22526">
    <property type="entry name" value="KH-I_Rrp40"/>
    <property type="match status" value="1"/>
</dbReference>
<keyword evidence="7" id="KW-0694">RNA-binding</keyword>
<reference evidence="12" key="1">
    <citation type="submission" date="2023-11" db="EMBL/GenBank/DDBJ databases">
        <title>Genome assemblies of two species of porcelain crab, Petrolisthes cinctipes and Petrolisthes manimaculis (Anomura: Porcellanidae).</title>
        <authorList>
            <person name="Angst P."/>
        </authorList>
    </citation>
    <scope>NUCLEOTIDE SEQUENCE</scope>
    <source>
        <strain evidence="12">PB745_02</strain>
        <tissue evidence="12">Gill</tissue>
    </source>
</reference>
<keyword evidence="5" id="KW-0698">rRNA processing</keyword>
<evidence type="ECO:0000259" key="10">
    <source>
        <dbReference type="Pfam" id="PF15985"/>
    </source>
</evidence>
<dbReference type="GO" id="GO:0071034">
    <property type="term" value="P:CUT catabolic process"/>
    <property type="evidence" value="ECO:0007669"/>
    <property type="project" value="TreeGrafter"/>
</dbReference>
<dbReference type="Pfam" id="PF21262">
    <property type="entry name" value="RRP40_S1"/>
    <property type="match status" value="1"/>
</dbReference>
<evidence type="ECO:0000256" key="4">
    <source>
        <dbReference type="ARBA" id="ARBA00022490"/>
    </source>
</evidence>
<keyword evidence="13" id="KW-1185">Reference proteome</keyword>
<evidence type="ECO:0000313" key="13">
    <source>
        <dbReference type="Proteomes" id="UP001292094"/>
    </source>
</evidence>
<dbReference type="CDD" id="cd05790">
    <property type="entry name" value="S1_Rrp40"/>
    <property type="match status" value="1"/>
</dbReference>
<dbReference type="InterPro" id="IPR026699">
    <property type="entry name" value="Exosome_RNA_bind1/RRP40/RRP4"/>
</dbReference>
<comment type="similarity">
    <text evidence="3">Belongs to the RRP40 family.</text>
</comment>
<evidence type="ECO:0000259" key="11">
    <source>
        <dbReference type="Pfam" id="PF18311"/>
    </source>
</evidence>
<dbReference type="GO" id="GO:0071038">
    <property type="term" value="P:TRAMP-dependent tRNA surveillance pathway"/>
    <property type="evidence" value="ECO:0007669"/>
    <property type="project" value="TreeGrafter"/>
</dbReference>
<dbReference type="GO" id="GO:0071035">
    <property type="term" value="P:nuclear polyadenylation-dependent rRNA catabolic process"/>
    <property type="evidence" value="ECO:0007669"/>
    <property type="project" value="TreeGrafter"/>
</dbReference>
<dbReference type="SUPFAM" id="SSF110324">
    <property type="entry name" value="Ribosomal L27 protein-like"/>
    <property type="match status" value="1"/>
</dbReference>
<dbReference type="FunFam" id="2.40.50.140:FF:000112">
    <property type="entry name" value="Exosome complex component RRP40"/>
    <property type="match status" value="1"/>
</dbReference>
<feature type="domain" description="K Homology" evidence="10">
    <location>
        <begin position="162"/>
        <end position="207"/>
    </location>
</feature>
<dbReference type="Proteomes" id="UP001292094">
    <property type="component" value="Unassembled WGS sequence"/>
</dbReference>
<dbReference type="GO" id="GO:0000177">
    <property type="term" value="C:cytoplasmic exosome (RNase complex)"/>
    <property type="evidence" value="ECO:0007669"/>
    <property type="project" value="TreeGrafter"/>
</dbReference>
<keyword evidence="6" id="KW-0271">Exosome</keyword>
<comment type="subcellular location">
    <subcellularLocation>
        <location evidence="1">Cytoplasm</location>
    </subcellularLocation>
    <subcellularLocation>
        <location evidence="2">Nucleus</location>
        <location evidence="2">Nucleolus</location>
    </subcellularLocation>
</comment>
<name>A0AAE1Q6X8_9EUCA</name>
<dbReference type="Gene3D" id="3.30.1370.10">
    <property type="entry name" value="K Homology domain, type 1"/>
    <property type="match status" value="1"/>
</dbReference>
<dbReference type="GO" id="GO:0071051">
    <property type="term" value="P:poly(A)-dependent snoRNA 3'-end processing"/>
    <property type="evidence" value="ECO:0007669"/>
    <property type="project" value="TreeGrafter"/>
</dbReference>
<dbReference type="Pfam" id="PF18311">
    <property type="entry name" value="Rrp40_N"/>
    <property type="match status" value="1"/>
</dbReference>
<dbReference type="Gene3D" id="2.40.50.140">
    <property type="entry name" value="Nucleic acid-binding proteins"/>
    <property type="match status" value="1"/>
</dbReference>
<evidence type="ECO:0000256" key="2">
    <source>
        <dbReference type="ARBA" id="ARBA00004604"/>
    </source>
</evidence>
<organism evidence="12 13">
    <name type="scientific">Petrolisthes manimaculis</name>
    <dbReference type="NCBI Taxonomy" id="1843537"/>
    <lineage>
        <taxon>Eukaryota</taxon>
        <taxon>Metazoa</taxon>
        <taxon>Ecdysozoa</taxon>
        <taxon>Arthropoda</taxon>
        <taxon>Crustacea</taxon>
        <taxon>Multicrustacea</taxon>
        <taxon>Malacostraca</taxon>
        <taxon>Eumalacostraca</taxon>
        <taxon>Eucarida</taxon>
        <taxon>Decapoda</taxon>
        <taxon>Pleocyemata</taxon>
        <taxon>Anomura</taxon>
        <taxon>Galatheoidea</taxon>
        <taxon>Porcellanidae</taxon>
        <taxon>Petrolisthes</taxon>
    </lineage>
</organism>
<dbReference type="GO" id="GO:0005730">
    <property type="term" value="C:nucleolus"/>
    <property type="evidence" value="ECO:0007669"/>
    <property type="project" value="UniProtKB-SubCell"/>
</dbReference>
<feature type="domain" description="Exosome complex exonuclease Rrp40 N-terminal" evidence="11">
    <location>
        <begin position="38"/>
        <end position="73"/>
    </location>
</feature>
<dbReference type="GO" id="GO:0000176">
    <property type="term" value="C:nuclear exosome (RNase complex)"/>
    <property type="evidence" value="ECO:0007669"/>
    <property type="project" value="TreeGrafter"/>
</dbReference>
<protein>
    <recommendedName>
        <fullName evidence="9">Ribosomal RNA-processing protein 40</fullName>
    </recommendedName>
</protein>
<sequence length="242" mass="27211">MGSDFRAPDLSEGDPTVVLPGDLILEYDPEKTQDRIFLGPGLRWQDKTITATKCGLLRKTPKKIYFIDSQQKRYVPEKRDFVVGIILKKRGDFYMIDIGASMAATISYLSFENASKKTRTELDVGDLIYGKLIVANKHMDPELVCIDSYDRAMGMGRLPDGGILFTVPLHVARLLIKPDNPFLHNISKKITYTIVVGLNGRVWVKTAREGEMVAVMNAILLLEVMSMEEANKKVLKVLESFI</sequence>
<comment type="caution">
    <text evidence="12">The sequence shown here is derived from an EMBL/GenBank/DDBJ whole genome shotgun (WGS) entry which is preliminary data.</text>
</comment>
<gene>
    <name evidence="12" type="ORF">Pmani_009459</name>
</gene>
<evidence type="ECO:0000256" key="1">
    <source>
        <dbReference type="ARBA" id="ARBA00004496"/>
    </source>
</evidence>
<dbReference type="AlphaFoldDB" id="A0AAE1Q6X8"/>
<dbReference type="EMBL" id="JAWZYT010000738">
    <property type="protein sequence ID" value="KAK4319617.1"/>
    <property type="molecule type" value="Genomic_DNA"/>
</dbReference>
<dbReference type="InterPro" id="IPR041054">
    <property type="entry name" value="Rrp40_N_euk"/>
</dbReference>
<dbReference type="InterPro" id="IPR036612">
    <property type="entry name" value="KH_dom_type_1_sf"/>
</dbReference>
<dbReference type="InterPro" id="IPR037319">
    <property type="entry name" value="Rrp40_S1"/>
</dbReference>
<dbReference type="Pfam" id="PF15985">
    <property type="entry name" value="KH_6"/>
    <property type="match status" value="1"/>
</dbReference>
<evidence type="ECO:0000313" key="12">
    <source>
        <dbReference type="EMBL" id="KAK4319617.1"/>
    </source>
</evidence>
<dbReference type="PANTHER" id="PTHR21321:SF1">
    <property type="entry name" value="EXOSOME COMPLEX COMPONENT RRP40"/>
    <property type="match status" value="1"/>
</dbReference>
<dbReference type="GO" id="GO:0003723">
    <property type="term" value="F:RNA binding"/>
    <property type="evidence" value="ECO:0007669"/>
    <property type="project" value="UniProtKB-KW"/>
</dbReference>
<dbReference type="InterPro" id="IPR012340">
    <property type="entry name" value="NA-bd_OB-fold"/>
</dbReference>
<evidence type="ECO:0000256" key="6">
    <source>
        <dbReference type="ARBA" id="ARBA00022835"/>
    </source>
</evidence>
<evidence type="ECO:0000256" key="8">
    <source>
        <dbReference type="ARBA" id="ARBA00023242"/>
    </source>
</evidence>
<proteinExistence type="inferred from homology"/>
<dbReference type="SUPFAM" id="SSF50249">
    <property type="entry name" value="Nucleic acid-binding proteins"/>
    <property type="match status" value="1"/>
</dbReference>
<evidence type="ECO:0000256" key="5">
    <source>
        <dbReference type="ARBA" id="ARBA00022552"/>
    </source>
</evidence>
<dbReference type="InterPro" id="IPR049469">
    <property type="entry name" value="RRP40_KH-I"/>
</dbReference>